<evidence type="ECO:0000313" key="3">
    <source>
        <dbReference type="Proteomes" id="UP000225972"/>
    </source>
</evidence>
<dbReference type="EMBL" id="FXXP01000001">
    <property type="protein sequence ID" value="SMX26050.1"/>
    <property type="molecule type" value="Genomic_DNA"/>
</dbReference>
<keyword evidence="1" id="KW-0812">Transmembrane</keyword>
<sequence>MGIQDRVLNRQRSDRRGYALLVVLGTLSIIAFLFATSAARLKAQLSWTSTEILLAKRAQEERALLRLATKLFGDASGQVDPSDKIELPFLGDQASLWLQDVGGLIDLNSAAPDLLNLLAREFSVSEDAMERFRQWRRTPHRLQSVTDFARVAEIDPEIVEGLDPFATVYSGRFGVAIEEAPIALQSALRREAWPLPEPWATQPSGQVFKVFLQPSGKTARAIGTIKLRSEEQPERVLELRQ</sequence>
<accession>A0A238J5R7</accession>
<feature type="transmembrane region" description="Helical" evidence="1">
    <location>
        <begin position="18"/>
        <end position="39"/>
    </location>
</feature>
<reference evidence="3" key="1">
    <citation type="submission" date="2017-05" db="EMBL/GenBank/DDBJ databases">
        <authorList>
            <person name="Rodrigo-Torres L."/>
            <person name="Arahal R. D."/>
            <person name="Lucena T."/>
        </authorList>
    </citation>
    <scope>NUCLEOTIDE SEQUENCE [LARGE SCALE GENOMIC DNA]</scope>
    <source>
        <strain evidence="3">CECT 8649</strain>
    </source>
</reference>
<evidence type="ECO:0000256" key="1">
    <source>
        <dbReference type="SAM" id="Phobius"/>
    </source>
</evidence>
<evidence type="ECO:0000313" key="2">
    <source>
        <dbReference type="EMBL" id="SMX26050.1"/>
    </source>
</evidence>
<protein>
    <recommendedName>
        <fullName evidence="4">General secretion pathway protein K</fullName>
    </recommendedName>
</protein>
<keyword evidence="1" id="KW-1133">Transmembrane helix</keyword>
<organism evidence="2 3">
    <name type="scientific">Pelagimonas phthalicica</name>
    <dbReference type="NCBI Taxonomy" id="1037362"/>
    <lineage>
        <taxon>Bacteria</taxon>
        <taxon>Pseudomonadati</taxon>
        <taxon>Pseudomonadota</taxon>
        <taxon>Alphaproteobacteria</taxon>
        <taxon>Rhodobacterales</taxon>
        <taxon>Roseobacteraceae</taxon>
        <taxon>Pelagimonas</taxon>
    </lineage>
</organism>
<keyword evidence="1" id="KW-0472">Membrane</keyword>
<proteinExistence type="predicted"/>
<gene>
    <name evidence="2" type="ORF">TRP8649_00122</name>
</gene>
<dbReference type="Proteomes" id="UP000225972">
    <property type="component" value="Unassembled WGS sequence"/>
</dbReference>
<name>A0A238J5R7_9RHOB</name>
<evidence type="ECO:0008006" key="4">
    <source>
        <dbReference type="Google" id="ProtNLM"/>
    </source>
</evidence>
<keyword evidence="3" id="KW-1185">Reference proteome</keyword>
<dbReference type="AlphaFoldDB" id="A0A238J5R7"/>